<keyword evidence="1" id="KW-0472">Membrane</keyword>
<protein>
    <recommendedName>
        <fullName evidence="4">DUF5673 domain-containing protein</fullName>
    </recommendedName>
</protein>
<reference evidence="2 3" key="1">
    <citation type="submission" date="2015-08" db="EMBL/GenBank/DDBJ databases">
        <title>Genomes of Isolates from Cabo Rojo, PR.</title>
        <authorList>
            <person name="Sanchez-Nieves R.L."/>
            <person name="Montalvo-Rodriguez R."/>
        </authorList>
    </citation>
    <scope>NUCLEOTIDE SEQUENCE [LARGE SCALE GENOMIC DNA]</scope>
    <source>
        <strain evidence="2 3">SL3</strain>
    </source>
</reference>
<dbReference type="Proteomes" id="UP000037729">
    <property type="component" value="Unassembled WGS sequence"/>
</dbReference>
<dbReference type="PATRIC" id="fig|1705562.3.peg.3940"/>
<dbReference type="AlphaFoldDB" id="A0A0N0BN74"/>
<keyword evidence="3" id="KW-1185">Reference proteome</keyword>
<dbReference type="OrthoDB" id="271870at2157"/>
<organism evidence="2 3">
    <name type="scientific">Haloarcula rubripromontorii</name>
    <dbReference type="NCBI Taxonomy" id="1705562"/>
    <lineage>
        <taxon>Archaea</taxon>
        <taxon>Methanobacteriati</taxon>
        <taxon>Methanobacteriota</taxon>
        <taxon>Stenosarchaea group</taxon>
        <taxon>Halobacteria</taxon>
        <taxon>Halobacteriales</taxon>
        <taxon>Haloarculaceae</taxon>
        <taxon>Haloarcula</taxon>
    </lineage>
</organism>
<keyword evidence="1" id="KW-0812">Transmembrane</keyword>
<feature type="transmembrane region" description="Helical" evidence="1">
    <location>
        <begin position="88"/>
        <end position="121"/>
    </location>
</feature>
<proteinExistence type="predicted"/>
<sequence length="276" mass="29177">MGQGASTADNDTESDPLFGGVSGAYLGLILAPPVVLLLEQLGVTESWALYLALIGTLAAVATGTAWVLSDRPAVATALGATRARWLPMAIAVGYAAAGFASLATTGVVGVLAFFFGLLAFLLGMATAVMAQTRYTAAVTANTDELTRWRASWPESAQRRRLHVGGAIAGVATIGFAVGAVFDIALLQYTSQVLFPSGFVLLSTGGTRTAVATERGLEIRLPVARRFYAWEELDSYDLDAESLVITRRWGTALRFATADIDDVSLVEWTLAERLPDD</sequence>
<gene>
    <name evidence="2" type="ORF">AMS69_15195</name>
</gene>
<feature type="transmembrane region" description="Helical" evidence="1">
    <location>
        <begin position="47"/>
        <end position="68"/>
    </location>
</feature>
<feature type="transmembrane region" description="Helical" evidence="1">
    <location>
        <begin position="163"/>
        <end position="186"/>
    </location>
</feature>
<feature type="transmembrane region" description="Helical" evidence="1">
    <location>
        <begin position="17"/>
        <end position="38"/>
    </location>
</feature>
<evidence type="ECO:0000313" key="3">
    <source>
        <dbReference type="Proteomes" id="UP000037729"/>
    </source>
</evidence>
<evidence type="ECO:0000313" key="2">
    <source>
        <dbReference type="EMBL" id="KOX91896.1"/>
    </source>
</evidence>
<evidence type="ECO:0000256" key="1">
    <source>
        <dbReference type="SAM" id="Phobius"/>
    </source>
</evidence>
<keyword evidence="1" id="KW-1133">Transmembrane helix</keyword>
<name>A0A0N0BN74_9EURY</name>
<dbReference type="STRING" id="1705562.AMS69_15195"/>
<accession>A0A0N0BN74</accession>
<comment type="caution">
    <text evidence="2">The sequence shown here is derived from an EMBL/GenBank/DDBJ whole genome shotgun (WGS) entry which is preliminary data.</text>
</comment>
<dbReference type="EMBL" id="LIUF01000005">
    <property type="protein sequence ID" value="KOX91896.1"/>
    <property type="molecule type" value="Genomic_DNA"/>
</dbReference>
<evidence type="ECO:0008006" key="4">
    <source>
        <dbReference type="Google" id="ProtNLM"/>
    </source>
</evidence>
<dbReference type="RefSeq" id="WP_053968923.1">
    <property type="nucleotide sequence ID" value="NZ_LIUF01000005.1"/>
</dbReference>